<sequence>MMPTSVLFSGHRERKQRRQEQERAQVAILERAALEAEEYAKAETLEFLESWLINSVWSDQVELISITRENLPPIDELWSFGELAETQGTHACRRLFKAPVIWDELGHSLWQMLKNEASDRSSRSQIQEDAYTADYASPPRSRCSSRSSAETYYSEPESRRPSITKVTSIHKGFSGKNPIRRATDPQFQTTATIPVESVKSCGSRSRLHKIIPHGCYANVVRKTMGAVHQGDCN</sequence>
<keyword evidence="3" id="KW-1185">Reference proteome</keyword>
<dbReference type="EMBL" id="JAGPYM010000026">
    <property type="protein sequence ID" value="KAH6880479.1"/>
    <property type="molecule type" value="Genomic_DNA"/>
</dbReference>
<comment type="caution">
    <text evidence="2">The sequence shown here is derived from an EMBL/GenBank/DDBJ whole genome shotgun (WGS) entry which is preliminary data.</text>
</comment>
<protein>
    <submittedName>
        <fullName evidence="2">Uncharacterized protein</fullName>
    </submittedName>
</protein>
<proteinExistence type="predicted"/>
<dbReference type="OrthoDB" id="5230713at2759"/>
<name>A0A9P9AN79_9HYPO</name>
<feature type="compositionally biased region" description="Low complexity" evidence="1">
    <location>
        <begin position="137"/>
        <end position="148"/>
    </location>
</feature>
<evidence type="ECO:0000256" key="1">
    <source>
        <dbReference type="SAM" id="MobiDB-lite"/>
    </source>
</evidence>
<evidence type="ECO:0000313" key="2">
    <source>
        <dbReference type="EMBL" id="KAH6880479.1"/>
    </source>
</evidence>
<dbReference type="Proteomes" id="UP000777438">
    <property type="component" value="Unassembled WGS sequence"/>
</dbReference>
<dbReference type="AlphaFoldDB" id="A0A9P9AN79"/>
<reference evidence="2 3" key="1">
    <citation type="journal article" date="2021" name="Nat. Commun.">
        <title>Genetic determinants of endophytism in the Arabidopsis root mycobiome.</title>
        <authorList>
            <person name="Mesny F."/>
            <person name="Miyauchi S."/>
            <person name="Thiergart T."/>
            <person name="Pickel B."/>
            <person name="Atanasova L."/>
            <person name="Karlsson M."/>
            <person name="Huettel B."/>
            <person name="Barry K.W."/>
            <person name="Haridas S."/>
            <person name="Chen C."/>
            <person name="Bauer D."/>
            <person name="Andreopoulos W."/>
            <person name="Pangilinan J."/>
            <person name="LaButti K."/>
            <person name="Riley R."/>
            <person name="Lipzen A."/>
            <person name="Clum A."/>
            <person name="Drula E."/>
            <person name="Henrissat B."/>
            <person name="Kohler A."/>
            <person name="Grigoriev I.V."/>
            <person name="Martin F.M."/>
            <person name="Hacquard S."/>
        </authorList>
    </citation>
    <scope>NUCLEOTIDE SEQUENCE [LARGE SCALE GENOMIC DNA]</scope>
    <source>
        <strain evidence="2 3">MPI-CAGE-CH-0241</strain>
    </source>
</reference>
<gene>
    <name evidence="2" type="ORF">B0T10DRAFT_144498</name>
</gene>
<organism evidence="2 3">
    <name type="scientific">Thelonectria olida</name>
    <dbReference type="NCBI Taxonomy" id="1576542"/>
    <lineage>
        <taxon>Eukaryota</taxon>
        <taxon>Fungi</taxon>
        <taxon>Dikarya</taxon>
        <taxon>Ascomycota</taxon>
        <taxon>Pezizomycotina</taxon>
        <taxon>Sordariomycetes</taxon>
        <taxon>Hypocreomycetidae</taxon>
        <taxon>Hypocreales</taxon>
        <taxon>Nectriaceae</taxon>
        <taxon>Thelonectria</taxon>
    </lineage>
</organism>
<feature type="region of interest" description="Disordered" evidence="1">
    <location>
        <begin position="120"/>
        <end position="181"/>
    </location>
</feature>
<accession>A0A9P9AN79</accession>
<evidence type="ECO:0000313" key="3">
    <source>
        <dbReference type="Proteomes" id="UP000777438"/>
    </source>
</evidence>